<dbReference type="Proteomes" id="UP000294933">
    <property type="component" value="Unassembled WGS sequence"/>
</dbReference>
<evidence type="ECO:0000256" key="1">
    <source>
        <dbReference type="SAM" id="MobiDB-lite"/>
    </source>
</evidence>
<dbReference type="OrthoDB" id="3268823at2759"/>
<reference evidence="2 3" key="1">
    <citation type="submission" date="2018-06" db="EMBL/GenBank/DDBJ databases">
        <title>A transcriptomic atlas of mushroom development highlights an independent origin of complex multicellularity.</title>
        <authorList>
            <consortium name="DOE Joint Genome Institute"/>
            <person name="Krizsan K."/>
            <person name="Almasi E."/>
            <person name="Merenyi Z."/>
            <person name="Sahu N."/>
            <person name="Viragh M."/>
            <person name="Koszo T."/>
            <person name="Mondo S."/>
            <person name="Kiss B."/>
            <person name="Balint B."/>
            <person name="Kues U."/>
            <person name="Barry K."/>
            <person name="Hegedus J.C."/>
            <person name="Henrissat B."/>
            <person name="Johnson J."/>
            <person name="Lipzen A."/>
            <person name="Ohm R."/>
            <person name="Nagy I."/>
            <person name="Pangilinan J."/>
            <person name="Yan J."/>
            <person name="Xiong Y."/>
            <person name="Grigoriev I.V."/>
            <person name="Hibbett D.S."/>
            <person name="Nagy L.G."/>
        </authorList>
    </citation>
    <scope>NUCLEOTIDE SEQUENCE [LARGE SCALE GENOMIC DNA]</scope>
    <source>
        <strain evidence="2 3">SZMC22713</strain>
    </source>
</reference>
<feature type="compositionally biased region" description="Polar residues" evidence="1">
    <location>
        <begin position="70"/>
        <end position="82"/>
    </location>
</feature>
<name>A0A4Y7PWB6_9AGAM</name>
<feature type="compositionally biased region" description="Low complexity" evidence="1">
    <location>
        <begin position="83"/>
        <end position="97"/>
    </location>
</feature>
<feature type="compositionally biased region" description="Basic and acidic residues" evidence="1">
    <location>
        <begin position="172"/>
        <end position="183"/>
    </location>
</feature>
<protein>
    <submittedName>
        <fullName evidence="2">Uncharacterized protein</fullName>
    </submittedName>
</protein>
<keyword evidence="3" id="KW-1185">Reference proteome</keyword>
<dbReference type="EMBL" id="ML170198">
    <property type="protein sequence ID" value="TDL19326.1"/>
    <property type="molecule type" value="Genomic_DNA"/>
</dbReference>
<dbReference type="VEuPathDB" id="FungiDB:BD410DRAFT_805909"/>
<proteinExistence type="predicted"/>
<feature type="compositionally biased region" description="Basic and acidic residues" evidence="1">
    <location>
        <begin position="201"/>
        <end position="218"/>
    </location>
</feature>
<feature type="compositionally biased region" description="Basic and acidic residues" evidence="1">
    <location>
        <begin position="122"/>
        <end position="138"/>
    </location>
</feature>
<feature type="region of interest" description="Disordered" evidence="1">
    <location>
        <begin position="58"/>
        <end position="218"/>
    </location>
</feature>
<gene>
    <name evidence="2" type="ORF">BD410DRAFT_805909</name>
</gene>
<organism evidence="2 3">
    <name type="scientific">Rickenella mellea</name>
    <dbReference type="NCBI Taxonomy" id="50990"/>
    <lineage>
        <taxon>Eukaryota</taxon>
        <taxon>Fungi</taxon>
        <taxon>Dikarya</taxon>
        <taxon>Basidiomycota</taxon>
        <taxon>Agaricomycotina</taxon>
        <taxon>Agaricomycetes</taxon>
        <taxon>Hymenochaetales</taxon>
        <taxon>Rickenellaceae</taxon>
        <taxon>Rickenella</taxon>
    </lineage>
</organism>
<dbReference type="AlphaFoldDB" id="A0A4Y7PWB6"/>
<evidence type="ECO:0000313" key="2">
    <source>
        <dbReference type="EMBL" id="TDL19326.1"/>
    </source>
</evidence>
<sequence>MSHTQSSQRRMDNEPLSGPGSDAGVKDAKPTGVKAPQSDWTAITIERLNHLSFRHDYDLRSSFSPPKDVPTTQAKEQNTSGTATSSQTPSKQSSKPAAPTAGDPDNANNTPDSGKVGGVKAKVADIKDDVGAKADGAKDAANSALPGSTGTGTGKSGSTGSTGASPPSPISAKHDSSEDDGKKLGVMNKLQGKMKVLSGKLGRDTGKVDEGKKMQSSA</sequence>
<accession>A0A4Y7PWB6</accession>
<evidence type="ECO:0000313" key="3">
    <source>
        <dbReference type="Proteomes" id="UP000294933"/>
    </source>
</evidence>
<feature type="region of interest" description="Disordered" evidence="1">
    <location>
        <begin position="1"/>
        <end position="41"/>
    </location>
</feature>